<dbReference type="AlphaFoldDB" id="A0A7S4MT07"/>
<evidence type="ECO:0000256" key="1">
    <source>
        <dbReference type="SAM" id="Phobius"/>
    </source>
</evidence>
<dbReference type="Pfam" id="PF03567">
    <property type="entry name" value="Sulfotransfer_2"/>
    <property type="match status" value="1"/>
</dbReference>
<dbReference type="GO" id="GO:0008146">
    <property type="term" value="F:sulfotransferase activity"/>
    <property type="evidence" value="ECO:0007669"/>
    <property type="project" value="InterPro"/>
</dbReference>
<reference evidence="2" key="1">
    <citation type="submission" date="2021-01" db="EMBL/GenBank/DDBJ databases">
        <authorList>
            <person name="Corre E."/>
            <person name="Pelletier E."/>
            <person name="Niang G."/>
            <person name="Scheremetjew M."/>
            <person name="Finn R."/>
            <person name="Kale V."/>
            <person name="Holt S."/>
            <person name="Cochrane G."/>
            <person name="Meng A."/>
            <person name="Brown T."/>
            <person name="Cohen L."/>
        </authorList>
    </citation>
    <scope>NUCLEOTIDE SEQUENCE</scope>
    <source>
        <strain evidence="2">Isolate 1302-5</strain>
    </source>
</reference>
<name>A0A7S4MT07_9STRA</name>
<dbReference type="InterPro" id="IPR005331">
    <property type="entry name" value="Sulfotransferase"/>
</dbReference>
<proteinExistence type="predicted"/>
<accession>A0A7S4MT07</accession>
<keyword evidence="1" id="KW-0472">Membrane</keyword>
<organism evidence="2">
    <name type="scientific">Odontella aurita</name>
    <dbReference type="NCBI Taxonomy" id="265563"/>
    <lineage>
        <taxon>Eukaryota</taxon>
        <taxon>Sar</taxon>
        <taxon>Stramenopiles</taxon>
        <taxon>Ochrophyta</taxon>
        <taxon>Bacillariophyta</taxon>
        <taxon>Mediophyceae</taxon>
        <taxon>Biddulphiophycidae</taxon>
        <taxon>Eupodiscales</taxon>
        <taxon>Odontellaceae</taxon>
        <taxon>Odontella</taxon>
    </lineage>
</organism>
<sequence length="391" mass="44175">MMKSLGTRSWLLGTQCCVKGIKGLLVYILLGASALLFFVRPQMISNEARPLGLRLADLYGNCSILESTQEQQIAGMRPNSVAHRVGNYIRTAYDESYRILEDCPEDEGVNICLGRVEKRLGAPNANVTAPWWFRTLVRDSSRRGHALHGTWHELMSLEPLLRMCVIEKIGIKHWRQVFCELNTGDSECPPSKSNYPKQKISPPRAVFLRDPLERFLSGYLDKCESSHRAEGHCEPAEIFLAPSPPNNTPDVRLTAGLNVDPRARFAAYVDAMPLRWNLHFFPQSLYCGGLSRTLGSYDFVGIMNENFYGELDAFGTKFGKKLTQALENTFSVRSKLNMTNYGLETSAPAHVSDYYSGQTVMRVLRYTSIDYITLNLTVPKWALDMLEQEGW</sequence>
<gene>
    <name evidence="2" type="ORF">OAUR00152_LOCUS15982</name>
</gene>
<dbReference type="GO" id="GO:0016020">
    <property type="term" value="C:membrane"/>
    <property type="evidence" value="ECO:0007669"/>
    <property type="project" value="InterPro"/>
</dbReference>
<protein>
    <recommendedName>
        <fullName evidence="3">Sulfotransferase domain-containing protein</fullName>
    </recommendedName>
</protein>
<evidence type="ECO:0008006" key="3">
    <source>
        <dbReference type="Google" id="ProtNLM"/>
    </source>
</evidence>
<keyword evidence="1" id="KW-0812">Transmembrane</keyword>
<keyword evidence="1" id="KW-1133">Transmembrane helix</keyword>
<dbReference type="EMBL" id="HBKQ01023474">
    <property type="protein sequence ID" value="CAE2241264.1"/>
    <property type="molecule type" value="Transcribed_RNA"/>
</dbReference>
<feature type="transmembrane region" description="Helical" evidence="1">
    <location>
        <begin position="20"/>
        <end position="39"/>
    </location>
</feature>
<evidence type="ECO:0000313" key="2">
    <source>
        <dbReference type="EMBL" id="CAE2241264.1"/>
    </source>
</evidence>